<comment type="caution">
    <text evidence="8">The sequence shown here is derived from an EMBL/GenBank/DDBJ whole genome shotgun (WGS) entry which is preliminary data.</text>
</comment>
<protein>
    <submittedName>
        <fullName evidence="8">Sigma-70 family RNA polymerase sigma factor</fullName>
    </submittedName>
</protein>
<feature type="compositionally biased region" description="Low complexity" evidence="5">
    <location>
        <begin position="37"/>
        <end position="57"/>
    </location>
</feature>
<evidence type="ECO:0000256" key="5">
    <source>
        <dbReference type="SAM" id="MobiDB-lite"/>
    </source>
</evidence>
<evidence type="ECO:0000256" key="1">
    <source>
        <dbReference type="ARBA" id="ARBA00010641"/>
    </source>
</evidence>
<feature type="domain" description="RNA polymerase sigma-70 region 2" evidence="6">
    <location>
        <begin position="107"/>
        <end position="174"/>
    </location>
</feature>
<evidence type="ECO:0000259" key="7">
    <source>
        <dbReference type="Pfam" id="PF08281"/>
    </source>
</evidence>
<dbReference type="PANTHER" id="PTHR43133:SF62">
    <property type="entry name" value="RNA POLYMERASE SIGMA FACTOR SIGZ"/>
    <property type="match status" value="1"/>
</dbReference>
<dbReference type="InterPro" id="IPR013249">
    <property type="entry name" value="RNA_pol_sigma70_r4_t2"/>
</dbReference>
<dbReference type="SUPFAM" id="SSF88659">
    <property type="entry name" value="Sigma3 and sigma4 domains of RNA polymerase sigma factors"/>
    <property type="match status" value="1"/>
</dbReference>
<dbReference type="GO" id="GO:0016987">
    <property type="term" value="F:sigma factor activity"/>
    <property type="evidence" value="ECO:0007669"/>
    <property type="project" value="UniProtKB-KW"/>
</dbReference>
<dbReference type="AlphaFoldDB" id="A0A552WRK4"/>
<dbReference type="PANTHER" id="PTHR43133">
    <property type="entry name" value="RNA POLYMERASE ECF-TYPE SIGMA FACTO"/>
    <property type="match status" value="1"/>
</dbReference>
<dbReference type="Pfam" id="PF08281">
    <property type="entry name" value="Sigma70_r4_2"/>
    <property type="match status" value="1"/>
</dbReference>
<dbReference type="InterPro" id="IPR039425">
    <property type="entry name" value="RNA_pol_sigma-70-like"/>
</dbReference>
<dbReference type="SUPFAM" id="SSF88946">
    <property type="entry name" value="Sigma2 domain of RNA polymerase sigma factors"/>
    <property type="match status" value="1"/>
</dbReference>
<dbReference type="GO" id="GO:0006352">
    <property type="term" value="P:DNA-templated transcription initiation"/>
    <property type="evidence" value="ECO:0007669"/>
    <property type="project" value="InterPro"/>
</dbReference>
<evidence type="ECO:0000313" key="8">
    <source>
        <dbReference type="EMBL" id="TRW45382.1"/>
    </source>
</evidence>
<dbReference type="Proteomes" id="UP000318693">
    <property type="component" value="Unassembled WGS sequence"/>
</dbReference>
<keyword evidence="2" id="KW-0805">Transcription regulation</keyword>
<comment type="similarity">
    <text evidence="1">Belongs to the sigma-70 factor family. ECF subfamily.</text>
</comment>
<dbReference type="GO" id="GO:0003677">
    <property type="term" value="F:DNA binding"/>
    <property type="evidence" value="ECO:0007669"/>
    <property type="project" value="InterPro"/>
</dbReference>
<gene>
    <name evidence="8" type="ORF">FJ693_09900</name>
</gene>
<evidence type="ECO:0000256" key="3">
    <source>
        <dbReference type="ARBA" id="ARBA00023082"/>
    </source>
</evidence>
<evidence type="ECO:0000259" key="6">
    <source>
        <dbReference type="Pfam" id="PF04542"/>
    </source>
</evidence>
<dbReference type="InterPro" id="IPR013324">
    <property type="entry name" value="RNA_pol_sigma_r3/r4-like"/>
</dbReference>
<keyword evidence="3" id="KW-0731">Sigma factor</keyword>
<dbReference type="InterPro" id="IPR013325">
    <property type="entry name" value="RNA_pol_sigma_r2"/>
</dbReference>
<dbReference type="Gene3D" id="1.10.1740.10">
    <property type="match status" value="1"/>
</dbReference>
<evidence type="ECO:0000256" key="4">
    <source>
        <dbReference type="ARBA" id="ARBA00023163"/>
    </source>
</evidence>
<organism evidence="8 9">
    <name type="scientific">Georgenia yuyongxinii</name>
    <dbReference type="NCBI Taxonomy" id="2589797"/>
    <lineage>
        <taxon>Bacteria</taxon>
        <taxon>Bacillati</taxon>
        <taxon>Actinomycetota</taxon>
        <taxon>Actinomycetes</taxon>
        <taxon>Micrococcales</taxon>
        <taxon>Bogoriellaceae</taxon>
        <taxon>Georgenia</taxon>
    </lineage>
</organism>
<feature type="domain" description="RNA polymerase sigma factor 70 region 4 type 2" evidence="7">
    <location>
        <begin position="213"/>
        <end position="258"/>
    </location>
</feature>
<dbReference type="InterPro" id="IPR036388">
    <property type="entry name" value="WH-like_DNA-bd_sf"/>
</dbReference>
<dbReference type="NCBIfam" id="TIGR02937">
    <property type="entry name" value="sigma70-ECF"/>
    <property type="match status" value="1"/>
</dbReference>
<keyword evidence="4" id="KW-0804">Transcription</keyword>
<dbReference type="Pfam" id="PF04542">
    <property type="entry name" value="Sigma70_r2"/>
    <property type="match status" value="1"/>
</dbReference>
<accession>A0A552WRK4</accession>
<feature type="compositionally biased region" description="Basic and acidic residues" evidence="5">
    <location>
        <begin position="9"/>
        <end position="22"/>
    </location>
</feature>
<dbReference type="InterPro" id="IPR007627">
    <property type="entry name" value="RNA_pol_sigma70_r2"/>
</dbReference>
<evidence type="ECO:0000313" key="9">
    <source>
        <dbReference type="Proteomes" id="UP000318693"/>
    </source>
</evidence>
<evidence type="ECO:0000256" key="2">
    <source>
        <dbReference type="ARBA" id="ARBA00023015"/>
    </source>
</evidence>
<keyword evidence="9" id="KW-1185">Reference proteome</keyword>
<proteinExistence type="inferred from homology"/>
<name>A0A552WRK4_9MICO</name>
<sequence>MWRRPGQPPREDPSVVRADDAAGLRSAATPADEHASADGSAASGSAASAPAAPVPAPAAHVTRAPAIPPTGAAVPGGVHLYSRTDRAADAALAAGLALDDEQAAAAFVRRFQGPVYGLALSITRDPALAEDVSQEVFIRAWRAAASYDVRRASVLTWLLTITRNAAIDAVRMRRAIPTEGEELEQILAETMRPPETEATALRNLERELAVQHLRELPPEQARAVVLAVIGGCTALEVSRHEGIPLGTAKTRIRTGLRRVRQQLKEVHRD</sequence>
<reference evidence="8 9" key="1">
    <citation type="submission" date="2019-07" db="EMBL/GenBank/DDBJ databases">
        <title>Georgenia wutianyii sp. nov. and Georgenia *** sp. nov. isolated from plateau pika (Ochotona curzoniae) in the Qinghai-Tibet plateau of China.</title>
        <authorList>
            <person name="Tian Z."/>
        </authorList>
    </citation>
    <scope>NUCLEOTIDE SEQUENCE [LARGE SCALE GENOMIC DNA]</scope>
    <source>
        <strain evidence="8 9">Z446</strain>
    </source>
</reference>
<dbReference type="Gene3D" id="1.10.10.10">
    <property type="entry name" value="Winged helix-like DNA-binding domain superfamily/Winged helix DNA-binding domain"/>
    <property type="match status" value="1"/>
</dbReference>
<feature type="region of interest" description="Disordered" evidence="5">
    <location>
        <begin position="1"/>
        <end position="57"/>
    </location>
</feature>
<dbReference type="EMBL" id="VJXR01000024">
    <property type="protein sequence ID" value="TRW45382.1"/>
    <property type="molecule type" value="Genomic_DNA"/>
</dbReference>
<dbReference type="InterPro" id="IPR014284">
    <property type="entry name" value="RNA_pol_sigma-70_dom"/>
</dbReference>